<reference evidence="16" key="1">
    <citation type="submission" date="2017-10" db="EMBL/GenBank/DDBJ databases">
        <title>Completed PacBio SMRT sequence of Methylosinus trichosporium OB3b reveals presence of a third large plasmid.</title>
        <authorList>
            <person name="Charles T.C."/>
            <person name="Lynch M.D.J."/>
            <person name="Heil J.R."/>
            <person name="Cheng J."/>
        </authorList>
    </citation>
    <scope>NUCLEOTIDE SEQUENCE [LARGE SCALE GENOMIC DNA]</scope>
    <source>
        <strain evidence="16">OB3b</strain>
    </source>
</reference>
<evidence type="ECO:0000256" key="6">
    <source>
        <dbReference type="ARBA" id="ARBA00022448"/>
    </source>
</evidence>
<feature type="region of interest" description="Disordered" evidence="13">
    <location>
        <begin position="1"/>
        <end position="59"/>
    </location>
</feature>
<keyword evidence="7" id="KW-1003">Cell membrane</keyword>
<organism evidence="15 16">
    <name type="scientific">Methylosinus trichosporium (strain ATCC 35070 / NCIMB 11131 / UNIQEM 75 / OB3b)</name>
    <dbReference type="NCBI Taxonomy" id="595536"/>
    <lineage>
        <taxon>Bacteria</taxon>
        <taxon>Pseudomonadati</taxon>
        <taxon>Pseudomonadota</taxon>
        <taxon>Alphaproteobacteria</taxon>
        <taxon>Hyphomicrobiales</taxon>
        <taxon>Methylocystaceae</taxon>
        <taxon>Methylosinus</taxon>
    </lineage>
</organism>
<evidence type="ECO:0000256" key="9">
    <source>
        <dbReference type="ARBA" id="ARBA00022927"/>
    </source>
</evidence>
<dbReference type="SMART" id="SM01323">
    <property type="entry name" value="YajC"/>
    <property type="match status" value="1"/>
</dbReference>
<comment type="subcellular location">
    <subcellularLocation>
        <location evidence="2">Cell membrane</location>
        <topology evidence="2">Single-pass membrane protein</topology>
    </subcellularLocation>
</comment>
<keyword evidence="6" id="KW-0813">Transport</keyword>
<keyword evidence="9" id="KW-0653">Protein transport</keyword>
<evidence type="ECO:0000313" key="15">
    <source>
        <dbReference type="EMBL" id="ATQ66967.1"/>
    </source>
</evidence>
<sequence length="156" mass="16385">MKLIQTAQAETDPAPASPTPPAPPAPPAPAAPAPAAPPVPPTASVQSAPDAAAPPPPAPDSMMQFVPLLFITLIVYFIVLRPQNRRAKEQKEALKNVRRGDTVVTTGGLVGKVTKTIDDAEVEVEIAQNVRVRIVRQAISDVRAKGEPVKDQAAAR</sequence>
<keyword evidence="8 14" id="KW-0812">Transmembrane</keyword>
<feature type="compositionally biased region" description="Pro residues" evidence="13">
    <location>
        <begin position="15"/>
        <end position="41"/>
    </location>
</feature>
<evidence type="ECO:0000256" key="13">
    <source>
        <dbReference type="SAM" id="MobiDB-lite"/>
    </source>
</evidence>
<comment type="function">
    <text evidence="1">The SecYEG-SecDF-YajC-YidC holo-translocon (HTL) protein secretase/insertase is a supercomplex required for protein secretion, insertion of proteins into membranes, and assembly of membrane protein complexes. While the SecYEG complex is essential for assembly of a number of proteins and complexes, the SecDF-YajC-YidC subcomplex facilitates these functions.</text>
</comment>
<dbReference type="Pfam" id="PF02699">
    <property type="entry name" value="YajC"/>
    <property type="match status" value="1"/>
</dbReference>
<dbReference type="RefSeq" id="WP_003611022.1">
    <property type="nucleotide sequence ID" value="NZ_ADVE02000001.1"/>
</dbReference>
<dbReference type="GO" id="GO:0015031">
    <property type="term" value="P:protein transport"/>
    <property type="evidence" value="ECO:0007669"/>
    <property type="project" value="UniProtKB-KW"/>
</dbReference>
<dbReference type="PANTHER" id="PTHR33909:SF1">
    <property type="entry name" value="SEC TRANSLOCON ACCESSORY COMPLEX SUBUNIT YAJC"/>
    <property type="match status" value="1"/>
</dbReference>
<keyword evidence="11" id="KW-0811">Translocation</keyword>
<gene>
    <name evidence="15" type="primary">yajC</name>
    <name evidence="15" type="ORF">CQW49_03005</name>
</gene>
<dbReference type="PRINTS" id="PR01853">
    <property type="entry name" value="YAJCTRNLCASE"/>
</dbReference>
<proteinExistence type="inferred from homology"/>
<comment type="similarity">
    <text evidence="3">Belongs to the YajC family.</text>
</comment>
<dbReference type="InterPro" id="IPR003849">
    <property type="entry name" value="Preprotein_translocase_YajC"/>
</dbReference>
<evidence type="ECO:0000256" key="12">
    <source>
        <dbReference type="ARBA" id="ARBA00023136"/>
    </source>
</evidence>
<dbReference type="Proteomes" id="UP000230709">
    <property type="component" value="Chromosome"/>
</dbReference>
<dbReference type="GO" id="GO:0005886">
    <property type="term" value="C:plasma membrane"/>
    <property type="evidence" value="ECO:0007669"/>
    <property type="project" value="UniProtKB-SubCell"/>
</dbReference>
<evidence type="ECO:0000256" key="11">
    <source>
        <dbReference type="ARBA" id="ARBA00023010"/>
    </source>
</evidence>
<evidence type="ECO:0000256" key="2">
    <source>
        <dbReference type="ARBA" id="ARBA00004162"/>
    </source>
</evidence>
<feature type="transmembrane region" description="Helical" evidence="14">
    <location>
        <begin position="62"/>
        <end position="80"/>
    </location>
</feature>
<comment type="subunit">
    <text evidence="4">Part of the SecDF-YidC-YajC translocase complex. The SecDF-YidC-YajC translocase forms a supercomplex with SecYEG, called the holo-translocon (HTL).</text>
</comment>
<feature type="compositionally biased region" description="Low complexity" evidence="13">
    <location>
        <begin position="42"/>
        <end position="51"/>
    </location>
</feature>
<dbReference type="PANTHER" id="PTHR33909">
    <property type="entry name" value="SEC TRANSLOCON ACCESSORY COMPLEX SUBUNIT YAJC"/>
    <property type="match status" value="1"/>
</dbReference>
<name>A0A2D2CW35_METT3</name>
<dbReference type="NCBIfam" id="TIGR00739">
    <property type="entry name" value="yajC"/>
    <property type="match status" value="1"/>
</dbReference>
<evidence type="ECO:0000256" key="8">
    <source>
        <dbReference type="ARBA" id="ARBA00022692"/>
    </source>
</evidence>
<keyword evidence="16" id="KW-1185">Reference proteome</keyword>
<dbReference type="EMBL" id="CP023737">
    <property type="protein sequence ID" value="ATQ66967.1"/>
    <property type="molecule type" value="Genomic_DNA"/>
</dbReference>
<evidence type="ECO:0000256" key="10">
    <source>
        <dbReference type="ARBA" id="ARBA00022989"/>
    </source>
</evidence>
<dbReference type="KEGG" id="mtw:CQW49_03005"/>
<evidence type="ECO:0000256" key="3">
    <source>
        <dbReference type="ARBA" id="ARBA00006742"/>
    </source>
</evidence>
<evidence type="ECO:0000256" key="7">
    <source>
        <dbReference type="ARBA" id="ARBA00022475"/>
    </source>
</evidence>
<dbReference type="STRING" id="595536.GCA_000178815_00346"/>
<accession>A0A2D2CW35</accession>
<evidence type="ECO:0000256" key="1">
    <source>
        <dbReference type="ARBA" id="ARBA00002061"/>
    </source>
</evidence>
<evidence type="ECO:0000313" key="16">
    <source>
        <dbReference type="Proteomes" id="UP000230709"/>
    </source>
</evidence>
<keyword evidence="12 14" id="KW-0472">Membrane</keyword>
<keyword evidence="10 14" id="KW-1133">Transmembrane helix</keyword>
<evidence type="ECO:0000256" key="5">
    <source>
        <dbReference type="ARBA" id="ARBA00014962"/>
    </source>
</evidence>
<protein>
    <recommendedName>
        <fullName evidence="5">Sec translocon accessory complex subunit YajC</fullName>
    </recommendedName>
</protein>
<evidence type="ECO:0000256" key="14">
    <source>
        <dbReference type="SAM" id="Phobius"/>
    </source>
</evidence>
<evidence type="ECO:0000256" key="4">
    <source>
        <dbReference type="ARBA" id="ARBA00011718"/>
    </source>
</evidence>
<dbReference type="AlphaFoldDB" id="A0A2D2CW35"/>